<dbReference type="Gene3D" id="1.10.10.60">
    <property type="entry name" value="Homeodomain-like"/>
    <property type="match status" value="2"/>
</dbReference>
<dbReference type="GO" id="GO:0032259">
    <property type="term" value="P:methylation"/>
    <property type="evidence" value="ECO:0007669"/>
    <property type="project" value="UniProtKB-KW"/>
</dbReference>
<dbReference type="SUPFAM" id="SSF53155">
    <property type="entry name" value="Methylated DNA-protein cysteine methyltransferase domain"/>
    <property type="match status" value="1"/>
</dbReference>
<feature type="domain" description="HTH araC/xylS-type" evidence="11">
    <location>
        <begin position="7"/>
        <end position="105"/>
    </location>
</feature>
<keyword evidence="4 12" id="KW-0489">Methyltransferase</keyword>
<keyword evidence="6" id="KW-0227">DNA damage</keyword>
<dbReference type="Pfam" id="PF01035">
    <property type="entry name" value="DNA_binding_1"/>
    <property type="match status" value="1"/>
</dbReference>
<dbReference type="EMBL" id="CP157804">
    <property type="protein sequence ID" value="XBQ22804.1"/>
    <property type="molecule type" value="Genomic_DNA"/>
</dbReference>
<comment type="catalytic activity">
    <reaction evidence="10">
        <text>a 6-O-methyl-2'-deoxyguanosine in DNA + L-cysteinyl-[protein] = S-methyl-L-cysteinyl-[protein] + a 2'-deoxyguanosine in DNA</text>
        <dbReference type="Rhea" id="RHEA:24000"/>
        <dbReference type="Rhea" id="RHEA-COMP:10131"/>
        <dbReference type="Rhea" id="RHEA-COMP:10132"/>
        <dbReference type="Rhea" id="RHEA-COMP:11367"/>
        <dbReference type="Rhea" id="RHEA-COMP:11368"/>
        <dbReference type="ChEBI" id="CHEBI:29950"/>
        <dbReference type="ChEBI" id="CHEBI:82612"/>
        <dbReference type="ChEBI" id="CHEBI:85445"/>
        <dbReference type="ChEBI" id="CHEBI:85448"/>
        <dbReference type="EC" id="2.1.1.63"/>
    </reaction>
</comment>
<evidence type="ECO:0000256" key="4">
    <source>
        <dbReference type="ARBA" id="ARBA00022603"/>
    </source>
</evidence>
<dbReference type="GO" id="GO:0006281">
    <property type="term" value="P:DNA repair"/>
    <property type="evidence" value="ECO:0007669"/>
    <property type="project" value="UniProtKB-KW"/>
</dbReference>
<dbReference type="EC" id="2.1.1.63" evidence="3"/>
<accession>A0AAU7MWQ6</accession>
<gene>
    <name evidence="12" type="ORF">ABNE31_14490</name>
</gene>
<dbReference type="GO" id="GO:0003908">
    <property type="term" value="F:methylated-DNA-[protein]-cysteine S-methyltransferase activity"/>
    <property type="evidence" value="ECO:0007669"/>
    <property type="project" value="UniProtKB-EC"/>
</dbReference>
<evidence type="ECO:0000256" key="9">
    <source>
        <dbReference type="ARBA" id="ARBA00023204"/>
    </source>
</evidence>
<evidence type="ECO:0000256" key="10">
    <source>
        <dbReference type="ARBA" id="ARBA00049348"/>
    </source>
</evidence>
<evidence type="ECO:0000256" key="6">
    <source>
        <dbReference type="ARBA" id="ARBA00022763"/>
    </source>
</evidence>
<evidence type="ECO:0000256" key="1">
    <source>
        <dbReference type="ARBA" id="ARBA00001286"/>
    </source>
</evidence>
<comment type="similarity">
    <text evidence="2">Belongs to the MGMT family.</text>
</comment>
<dbReference type="InterPro" id="IPR009057">
    <property type="entry name" value="Homeodomain-like_sf"/>
</dbReference>
<dbReference type="PANTHER" id="PTHR10815:SF13">
    <property type="entry name" value="METHYLATED-DNA--PROTEIN-CYSTEINE METHYLTRANSFERASE"/>
    <property type="match status" value="1"/>
</dbReference>
<dbReference type="InterPro" id="IPR036217">
    <property type="entry name" value="MethylDNA_cys_MeTrfase_DNAb"/>
</dbReference>
<dbReference type="GO" id="GO:0043565">
    <property type="term" value="F:sequence-specific DNA binding"/>
    <property type="evidence" value="ECO:0007669"/>
    <property type="project" value="InterPro"/>
</dbReference>
<dbReference type="KEGG" id="fld:ABNE31_14490"/>
<protein>
    <recommendedName>
        <fullName evidence="3">methylated-DNA--[protein]-cysteine S-methyltransferase</fullName>
        <ecNumber evidence="3">2.1.1.63</ecNumber>
    </recommendedName>
</protein>
<dbReference type="SUPFAM" id="SSF46767">
    <property type="entry name" value="Methylated DNA-protein cysteine methyltransferase, C-terminal domain"/>
    <property type="match status" value="1"/>
</dbReference>
<dbReference type="CDD" id="cd06445">
    <property type="entry name" value="ATase"/>
    <property type="match status" value="1"/>
</dbReference>
<dbReference type="InterPro" id="IPR036631">
    <property type="entry name" value="MGMT_N_sf"/>
</dbReference>
<keyword evidence="9" id="KW-0234">DNA repair</keyword>
<dbReference type="PROSITE" id="PS01124">
    <property type="entry name" value="HTH_ARAC_FAMILY_2"/>
    <property type="match status" value="1"/>
</dbReference>
<dbReference type="Gene3D" id="3.30.160.70">
    <property type="entry name" value="Methylated DNA-protein cysteine methyltransferase domain"/>
    <property type="match status" value="1"/>
</dbReference>
<dbReference type="SMART" id="SM00342">
    <property type="entry name" value="HTH_ARAC"/>
    <property type="match status" value="1"/>
</dbReference>
<comment type="catalytic activity">
    <reaction evidence="1">
        <text>a 4-O-methyl-thymidine in DNA + L-cysteinyl-[protein] = a thymidine in DNA + S-methyl-L-cysteinyl-[protein]</text>
        <dbReference type="Rhea" id="RHEA:53428"/>
        <dbReference type="Rhea" id="RHEA-COMP:10131"/>
        <dbReference type="Rhea" id="RHEA-COMP:10132"/>
        <dbReference type="Rhea" id="RHEA-COMP:13555"/>
        <dbReference type="Rhea" id="RHEA-COMP:13556"/>
        <dbReference type="ChEBI" id="CHEBI:29950"/>
        <dbReference type="ChEBI" id="CHEBI:82612"/>
        <dbReference type="ChEBI" id="CHEBI:137386"/>
        <dbReference type="ChEBI" id="CHEBI:137387"/>
        <dbReference type="EC" id="2.1.1.63"/>
    </reaction>
</comment>
<keyword evidence="7" id="KW-0805">Transcription regulation</keyword>
<dbReference type="AlphaFoldDB" id="A0AAU7MWQ6"/>
<evidence type="ECO:0000256" key="3">
    <source>
        <dbReference type="ARBA" id="ARBA00011918"/>
    </source>
</evidence>
<evidence type="ECO:0000259" key="11">
    <source>
        <dbReference type="PROSITE" id="PS01124"/>
    </source>
</evidence>
<evidence type="ECO:0000256" key="7">
    <source>
        <dbReference type="ARBA" id="ARBA00023015"/>
    </source>
</evidence>
<dbReference type="InterPro" id="IPR014048">
    <property type="entry name" value="MethylDNA_cys_MeTrfase_DNA-bd"/>
</dbReference>
<dbReference type="SUPFAM" id="SSF46689">
    <property type="entry name" value="Homeodomain-like"/>
    <property type="match status" value="1"/>
</dbReference>
<dbReference type="Pfam" id="PF12833">
    <property type="entry name" value="HTH_18"/>
    <property type="match status" value="1"/>
</dbReference>
<evidence type="ECO:0000256" key="8">
    <source>
        <dbReference type="ARBA" id="ARBA00023163"/>
    </source>
</evidence>
<proteinExistence type="inferred from homology"/>
<dbReference type="GO" id="GO:0003700">
    <property type="term" value="F:DNA-binding transcription factor activity"/>
    <property type="evidence" value="ECO:0007669"/>
    <property type="project" value="InterPro"/>
</dbReference>
<dbReference type="NCBIfam" id="TIGR00589">
    <property type="entry name" value="ogt"/>
    <property type="match status" value="1"/>
</dbReference>
<reference evidence="12" key="1">
    <citation type="submission" date="2024-05" db="EMBL/GenBank/DDBJ databases">
        <title>Draft Genome Sequences of Flagellimonas sp. MMG031 and Marinobacter sp. MMG032 Isolated from the dinoflagellate Symbiodinium pilosum.</title>
        <authorList>
            <person name="Shikuma N.J."/>
            <person name="Farrell M.V."/>
        </authorList>
    </citation>
    <scope>NUCLEOTIDE SEQUENCE</scope>
    <source>
        <strain evidence="12">MMG031</strain>
    </source>
</reference>
<name>A0AAU7MWQ6_9FLAO</name>
<evidence type="ECO:0000256" key="5">
    <source>
        <dbReference type="ARBA" id="ARBA00022679"/>
    </source>
</evidence>
<organism evidence="12">
    <name type="scientific">Flagellimonas sp. MMG031</name>
    <dbReference type="NCBI Taxonomy" id="3158549"/>
    <lineage>
        <taxon>Bacteria</taxon>
        <taxon>Pseudomonadati</taxon>
        <taxon>Bacteroidota</taxon>
        <taxon>Flavobacteriia</taxon>
        <taxon>Flavobacteriales</taxon>
        <taxon>Flavobacteriaceae</taxon>
        <taxon>Flagellimonas</taxon>
    </lineage>
</organism>
<dbReference type="InterPro" id="IPR018060">
    <property type="entry name" value="HTH_AraC"/>
</dbReference>
<evidence type="ECO:0000313" key="12">
    <source>
        <dbReference type="EMBL" id="XBQ22804.1"/>
    </source>
</evidence>
<sequence length="277" mass="31078">MDYKRIEQAIGYIRAHFKEQPSLDEVAGQVHLSSFHFQRIFKEWAGISPKKFLQFLNISYAKKILKNSDVSIAQATYETGLSSTGRLYDLFINIEAMTPGDYKNGGESLLIDYSFAGTPFGEVLIGSTTKGVCYISFIQSQDVDLHGLKQEFPKATFRENQNEFHKNALLIFSLNWNELSEVKLHLKGTPFQLKVWETLIKIPEGSLTTYGHIASMVGKPKASRVVGSAIGNNPIAFLIPCHRAIKSTGEFGEYKWGSDKKTALIGWEAAQKISWSK</sequence>
<dbReference type="InterPro" id="IPR036388">
    <property type="entry name" value="WH-like_DNA-bd_sf"/>
</dbReference>
<dbReference type="RefSeq" id="WP_349351633.1">
    <property type="nucleotide sequence ID" value="NZ_CP157804.1"/>
</dbReference>
<dbReference type="PANTHER" id="PTHR10815">
    <property type="entry name" value="METHYLATED-DNA--PROTEIN-CYSTEINE METHYLTRANSFERASE"/>
    <property type="match status" value="1"/>
</dbReference>
<dbReference type="Gene3D" id="1.10.10.10">
    <property type="entry name" value="Winged helix-like DNA-binding domain superfamily/Winged helix DNA-binding domain"/>
    <property type="match status" value="1"/>
</dbReference>
<keyword evidence="8" id="KW-0804">Transcription</keyword>
<dbReference type="FunFam" id="1.10.10.10:FF:000214">
    <property type="entry name" value="Methylated-DNA--protein-cysteine methyltransferase"/>
    <property type="match status" value="1"/>
</dbReference>
<evidence type="ECO:0000256" key="2">
    <source>
        <dbReference type="ARBA" id="ARBA00008711"/>
    </source>
</evidence>
<keyword evidence="5 12" id="KW-0808">Transferase</keyword>